<dbReference type="EMBL" id="CM009752">
    <property type="protein sequence ID" value="PUZ60739.1"/>
    <property type="molecule type" value="Genomic_DNA"/>
</dbReference>
<dbReference type="Gramene" id="PUZ60739">
    <property type="protein sequence ID" value="PUZ60739"/>
    <property type="gene ID" value="GQ55_4G177200"/>
</dbReference>
<dbReference type="Proteomes" id="UP000244336">
    <property type="component" value="Chromosome 4"/>
</dbReference>
<proteinExistence type="predicted"/>
<sequence>MYFRFLHSQGGRLHIDSTTGQVLCVELWLPKGLTPSVLIANRRFLQSSANHLKWESMLPHCAASAGCLSLSFSFFRPSLCQRKSWASFLVANHLFNRGMMGKYHATLTGPPQLTFFLPLISTGTFPSSALSSPPSFFLLYRSHPHLGHLSRSA</sequence>
<dbReference type="AlphaFoldDB" id="A0A2T7DYT0"/>
<name>A0A2T7DYT0_9POAL</name>
<evidence type="ECO:0000313" key="1">
    <source>
        <dbReference type="EMBL" id="PUZ60739.1"/>
    </source>
</evidence>
<accession>A0A2T7DYT0</accession>
<keyword evidence="2" id="KW-1185">Reference proteome</keyword>
<organism evidence="1 2">
    <name type="scientific">Panicum hallii var. hallii</name>
    <dbReference type="NCBI Taxonomy" id="1504633"/>
    <lineage>
        <taxon>Eukaryota</taxon>
        <taxon>Viridiplantae</taxon>
        <taxon>Streptophyta</taxon>
        <taxon>Embryophyta</taxon>
        <taxon>Tracheophyta</taxon>
        <taxon>Spermatophyta</taxon>
        <taxon>Magnoliopsida</taxon>
        <taxon>Liliopsida</taxon>
        <taxon>Poales</taxon>
        <taxon>Poaceae</taxon>
        <taxon>PACMAD clade</taxon>
        <taxon>Panicoideae</taxon>
        <taxon>Panicodae</taxon>
        <taxon>Paniceae</taxon>
        <taxon>Panicinae</taxon>
        <taxon>Panicum</taxon>
        <taxon>Panicum sect. Panicum</taxon>
    </lineage>
</organism>
<protein>
    <submittedName>
        <fullName evidence="1">Uncharacterized protein</fullName>
    </submittedName>
</protein>
<reference evidence="1 2" key="1">
    <citation type="submission" date="2018-04" db="EMBL/GenBank/DDBJ databases">
        <title>WGS assembly of Panicum hallii var. hallii HAL2.</title>
        <authorList>
            <person name="Lovell J."/>
            <person name="Jenkins J."/>
            <person name="Lowry D."/>
            <person name="Mamidi S."/>
            <person name="Sreedasyam A."/>
            <person name="Weng X."/>
            <person name="Barry K."/>
            <person name="Bonette J."/>
            <person name="Campitelli B."/>
            <person name="Daum C."/>
            <person name="Gordon S."/>
            <person name="Gould B."/>
            <person name="Lipzen A."/>
            <person name="MacQueen A."/>
            <person name="Palacio-Mejia J."/>
            <person name="Plott C."/>
            <person name="Shakirov E."/>
            <person name="Shu S."/>
            <person name="Yoshinaga Y."/>
            <person name="Zane M."/>
            <person name="Rokhsar D."/>
            <person name="Grimwood J."/>
            <person name="Schmutz J."/>
            <person name="Juenger T."/>
        </authorList>
    </citation>
    <scope>NUCLEOTIDE SEQUENCE [LARGE SCALE GENOMIC DNA]</scope>
    <source>
        <strain evidence="2">cv. HAL2</strain>
    </source>
</reference>
<gene>
    <name evidence="1" type="ORF">GQ55_4G177200</name>
</gene>
<evidence type="ECO:0000313" key="2">
    <source>
        <dbReference type="Proteomes" id="UP000244336"/>
    </source>
</evidence>